<reference evidence="2" key="1">
    <citation type="journal article" date="2014" name="Environ. Microbiol.">
        <title>Comparative genomics of the marine bacterial genus Glaciecola reveals the high degree of genomic diversity and genomic characteristic for cold adaptation.</title>
        <authorList>
            <person name="Qin Q.L."/>
            <person name="Xie B.B."/>
            <person name="Yu Y."/>
            <person name="Shu Y.L."/>
            <person name="Rong J.C."/>
            <person name="Zhang Y.J."/>
            <person name="Zhao D.L."/>
            <person name="Chen X.L."/>
            <person name="Zhang X.Y."/>
            <person name="Chen B."/>
            <person name="Zhou B.C."/>
            <person name="Zhang Y.Z."/>
        </authorList>
    </citation>
    <scope>NUCLEOTIDE SEQUENCE [LARGE SCALE GENOMIC DNA]</scope>
    <source>
        <strain evidence="2">ACAM 615</strain>
    </source>
</reference>
<proteinExistence type="predicted"/>
<gene>
    <name evidence="1" type="ORF">GPAL_1556</name>
</gene>
<comment type="caution">
    <text evidence="1">The sequence shown here is derived from an EMBL/GenBank/DDBJ whole genome shotgun (WGS) entry which is preliminary data.</text>
</comment>
<dbReference type="AlphaFoldDB" id="K6ZYP7"/>
<keyword evidence="2" id="KW-1185">Reference proteome</keyword>
<evidence type="ECO:0000313" key="1">
    <source>
        <dbReference type="EMBL" id="GAC28420.1"/>
    </source>
</evidence>
<dbReference type="EMBL" id="BAEQ01000024">
    <property type="protein sequence ID" value="GAC28420.1"/>
    <property type="molecule type" value="Genomic_DNA"/>
</dbReference>
<dbReference type="Proteomes" id="UP000006251">
    <property type="component" value="Unassembled WGS sequence"/>
</dbReference>
<dbReference type="STRING" id="1121922.GCA_000428905_02815"/>
<evidence type="ECO:0008006" key="3">
    <source>
        <dbReference type="Google" id="ProtNLM"/>
    </source>
</evidence>
<accession>K6ZYP7</accession>
<organism evidence="1 2">
    <name type="scientific">Brumicola pallidula DSM 14239 = ACAM 615</name>
    <dbReference type="NCBI Taxonomy" id="1121922"/>
    <lineage>
        <taxon>Bacteria</taxon>
        <taxon>Pseudomonadati</taxon>
        <taxon>Pseudomonadota</taxon>
        <taxon>Gammaproteobacteria</taxon>
        <taxon>Alteromonadales</taxon>
        <taxon>Alteromonadaceae</taxon>
        <taxon>Brumicola</taxon>
    </lineage>
</organism>
<dbReference type="InterPro" id="IPR012338">
    <property type="entry name" value="Beta-lactam/transpept-like"/>
</dbReference>
<dbReference type="SUPFAM" id="SSF56601">
    <property type="entry name" value="beta-lactamase/transpeptidase-like"/>
    <property type="match status" value="1"/>
</dbReference>
<evidence type="ECO:0000313" key="2">
    <source>
        <dbReference type="Proteomes" id="UP000006251"/>
    </source>
</evidence>
<sequence>MNDPVAMYPPELADLKIYVSGSGETIVVEDAKLPLRIIDLFTHTAGFSYRFTGSEVDKIYRASPLMQRKTTRENVFPSIVSSRYLMPRKEPCSRRPQRRNWSNSRSTNFGNYLPCSDRVSLNSG</sequence>
<name>K6ZYP7_9ALTE</name>
<dbReference type="Gene3D" id="3.40.710.10">
    <property type="entry name" value="DD-peptidase/beta-lactamase superfamily"/>
    <property type="match status" value="1"/>
</dbReference>
<protein>
    <recommendedName>
        <fullName evidence="3">Beta-lactamase-related domain-containing protein</fullName>
    </recommendedName>
</protein>